<dbReference type="EMBL" id="CAJVQA010006434">
    <property type="protein sequence ID" value="CAG8640531.1"/>
    <property type="molecule type" value="Genomic_DNA"/>
</dbReference>
<keyword evidence="2" id="KW-1185">Reference proteome</keyword>
<evidence type="ECO:0000313" key="1">
    <source>
        <dbReference type="EMBL" id="CAG8640531.1"/>
    </source>
</evidence>
<evidence type="ECO:0000313" key="2">
    <source>
        <dbReference type="Proteomes" id="UP000789759"/>
    </source>
</evidence>
<organism evidence="1 2">
    <name type="scientific">Cetraspora pellucida</name>
    <dbReference type="NCBI Taxonomy" id="1433469"/>
    <lineage>
        <taxon>Eukaryota</taxon>
        <taxon>Fungi</taxon>
        <taxon>Fungi incertae sedis</taxon>
        <taxon>Mucoromycota</taxon>
        <taxon>Glomeromycotina</taxon>
        <taxon>Glomeromycetes</taxon>
        <taxon>Diversisporales</taxon>
        <taxon>Gigasporaceae</taxon>
        <taxon>Cetraspora</taxon>
    </lineage>
</organism>
<name>A0A9N9H1K3_9GLOM</name>
<reference evidence="1" key="1">
    <citation type="submission" date="2021-06" db="EMBL/GenBank/DDBJ databases">
        <authorList>
            <person name="Kallberg Y."/>
            <person name="Tangrot J."/>
            <person name="Rosling A."/>
        </authorList>
    </citation>
    <scope>NUCLEOTIDE SEQUENCE</scope>
    <source>
        <strain evidence="1">FL966</strain>
    </source>
</reference>
<gene>
    <name evidence="1" type="ORF">CPELLU_LOCUS8836</name>
</gene>
<sequence length="155" mass="18217">MNLAQLMLLLDKFTKTFEDATTRKINADIIGKKKLNLITISKFNRRKNKDFIEWFESFEQAAETNNWSKKRRITIAMGENDNFYAAKFKRLLCRVEFSRKLLSAHVEADDYYRQQAAVHQASVKIKDDMKNLIEKINKLTINYANMTNSITQLTK</sequence>
<proteinExistence type="predicted"/>
<protein>
    <submittedName>
        <fullName evidence="1">17718_t:CDS:1</fullName>
    </submittedName>
</protein>
<dbReference type="Proteomes" id="UP000789759">
    <property type="component" value="Unassembled WGS sequence"/>
</dbReference>
<accession>A0A9N9H1K3</accession>
<dbReference type="AlphaFoldDB" id="A0A9N9H1K3"/>
<comment type="caution">
    <text evidence="1">The sequence shown here is derived from an EMBL/GenBank/DDBJ whole genome shotgun (WGS) entry which is preliminary data.</text>
</comment>